<protein>
    <recommendedName>
        <fullName evidence="10">Proline--tRNA ligase</fullName>
        <ecNumber evidence="10">6.1.1.15</ecNumber>
    </recommendedName>
    <alternativeName>
        <fullName evidence="10">Prolyl-tRNA synthetase</fullName>
        <shortName evidence="10">ProRS</shortName>
    </alternativeName>
</protein>
<dbReference type="CDD" id="cd00861">
    <property type="entry name" value="ProRS_anticodon_short"/>
    <property type="match status" value="1"/>
</dbReference>
<dbReference type="PRINTS" id="PR01046">
    <property type="entry name" value="TRNASYNTHPRO"/>
</dbReference>
<dbReference type="SUPFAM" id="SSF52954">
    <property type="entry name" value="Class II aaRS ABD-related"/>
    <property type="match status" value="1"/>
</dbReference>
<dbReference type="InterPro" id="IPR007214">
    <property type="entry name" value="YbaK/aa-tRNA-synth-assoc-dom"/>
</dbReference>
<dbReference type="NCBIfam" id="TIGR00409">
    <property type="entry name" value="proS_fam_II"/>
    <property type="match status" value="1"/>
</dbReference>
<dbReference type="Pfam" id="PF03129">
    <property type="entry name" value="HGTP_anticodon"/>
    <property type="match status" value="1"/>
</dbReference>
<evidence type="ECO:0000256" key="2">
    <source>
        <dbReference type="ARBA" id="ARBA00011738"/>
    </source>
</evidence>
<comment type="subcellular location">
    <subcellularLocation>
        <location evidence="1 10">Cytoplasm</location>
    </subcellularLocation>
</comment>
<dbReference type="InterPro" id="IPR036754">
    <property type="entry name" value="YbaK/aa-tRNA-synt-asso_dom_sf"/>
</dbReference>
<dbReference type="AlphaFoldDB" id="A0A5D0MIR2"/>
<dbReference type="GO" id="GO:0004827">
    <property type="term" value="F:proline-tRNA ligase activity"/>
    <property type="evidence" value="ECO:0007669"/>
    <property type="project" value="UniProtKB-UniRule"/>
</dbReference>
<proteinExistence type="inferred from homology"/>
<keyword evidence="5 10" id="KW-0547">Nucleotide-binding</keyword>
<sequence>MRMNNLLLKTRKNPPKNSEMPSHQFLIRGGYINQVSSGIYTYLPLGFKVKTNIENIIREEMNKINGQEISMPVVHPAELWKATKRFDEVGKELLRFKDRRGKDHVIAMTHEETAVDLFKQNISSYKELPFTVYHFQTKFRDELRSRGGLLRVREFTMKDAYSYHRNQESLEKTYSQVHKAYENMFKRAGLNDFVSVESAVGAMGGNKAHEFIAINEMGEDSIIRCTDCSYRANIEVGETAIKDYPEEPKKLEKIHTPEAKTIDDLCKFLDISREKTAKAVFFKNDEKIYFLLIRGDLEINENKIKEALKVPELSYAEEEDIKSIGAEPGYASPIGINNENVEIYIDESLMNTNNLVTGANETNYHYKNFNIKRDLDKNKYEVVSIYKVKDGDKCPRCNGTLKFENGIEIGNIFQLGYKYSKSTNTTYLDENGKAQNFIMASYGIGIGRLMATIIEDNHDEYGPIWPITVSPFDVHIVAINLDNKKVKNEAEKIYRKLKENNINVIFDDRDERAGVQFNDADLIGAPFRLTVSSRNLKDSKIEFKRRDEDNSQKLDKSNIIKEIIDKVEKEYDKYSL</sequence>
<comment type="function">
    <text evidence="10">Catalyzes the attachment of proline to tRNA(Pro) in a two-step reaction: proline is first activated by ATP to form Pro-AMP and then transferred to the acceptor end of tRNA(Pro). As ProRS can inadvertently accommodate and process non-cognate amino acids such as alanine and cysteine, to avoid such errors it has two additional distinct editing activities against alanine. One activity is designated as 'pretransfer' editing and involves the tRNA(Pro)-independent hydrolysis of activated Ala-AMP. The other activity is designated 'posttransfer' editing and involves deacylation of mischarged Ala-tRNA(Pro). The misacylated Cys-tRNA(Pro) is not edited by ProRS.</text>
</comment>
<dbReference type="NCBIfam" id="NF006625">
    <property type="entry name" value="PRK09194.1"/>
    <property type="match status" value="1"/>
</dbReference>
<dbReference type="GO" id="GO:0005829">
    <property type="term" value="C:cytosol"/>
    <property type="evidence" value="ECO:0007669"/>
    <property type="project" value="TreeGrafter"/>
</dbReference>
<keyword evidence="7 10" id="KW-0648">Protein biosynthesis</keyword>
<dbReference type="HAMAP" id="MF_01569">
    <property type="entry name" value="Pro_tRNA_synth_type1"/>
    <property type="match status" value="1"/>
</dbReference>
<dbReference type="InterPro" id="IPR006195">
    <property type="entry name" value="aa-tRNA-synth_II"/>
</dbReference>
<dbReference type="PANTHER" id="PTHR42753:SF2">
    <property type="entry name" value="PROLINE--TRNA LIGASE"/>
    <property type="match status" value="1"/>
</dbReference>
<accession>A0A5D0MIR2</accession>
<comment type="catalytic activity">
    <reaction evidence="9 10">
        <text>tRNA(Pro) + L-proline + ATP = L-prolyl-tRNA(Pro) + AMP + diphosphate</text>
        <dbReference type="Rhea" id="RHEA:14305"/>
        <dbReference type="Rhea" id="RHEA-COMP:9700"/>
        <dbReference type="Rhea" id="RHEA-COMP:9702"/>
        <dbReference type="ChEBI" id="CHEBI:30616"/>
        <dbReference type="ChEBI" id="CHEBI:33019"/>
        <dbReference type="ChEBI" id="CHEBI:60039"/>
        <dbReference type="ChEBI" id="CHEBI:78442"/>
        <dbReference type="ChEBI" id="CHEBI:78532"/>
        <dbReference type="ChEBI" id="CHEBI:456215"/>
        <dbReference type="EC" id="6.1.1.15"/>
    </reaction>
</comment>
<dbReference type="PROSITE" id="PS50862">
    <property type="entry name" value="AA_TRNA_LIGASE_II"/>
    <property type="match status" value="1"/>
</dbReference>
<comment type="similarity">
    <text evidence="10">Belongs to the class-II aminoacyl-tRNA synthetase family. ProS type 1 subfamily.</text>
</comment>
<keyword evidence="3 10" id="KW-0963">Cytoplasm</keyword>
<dbReference type="Pfam" id="PF04073">
    <property type="entry name" value="tRNA_edit"/>
    <property type="match status" value="1"/>
</dbReference>
<evidence type="ECO:0000256" key="7">
    <source>
        <dbReference type="ARBA" id="ARBA00022917"/>
    </source>
</evidence>
<evidence type="ECO:0000313" key="12">
    <source>
        <dbReference type="EMBL" id="TYB31503.1"/>
    </source>
</evidence>
<dbReference type="EC" id="6.1.1.15" evidence="10"/>
<organism evidence="12 13">
    <name type="scientific">Candidatus Mcinerneyibacterium aminivorans</name>
    <dbReference type="NCBI Taxonomy" id="2703815"/>
    <lineage>
        <taxon>Bacteria</taxon>
        <taxon>Candidatus Macinerneyibacteriota</taxon>
        <taxon>Candidatus Mcinerneyibacteria</taxon>
        <taxon>Candidatus Mcinerneyibacteriales</taxon>
        <taxon>Candidatus Mcinerneyibacteriaceae</taxon>
        <taxon>Candidatus Mcinerneyibacterium</taxon>
    </lineage>
</organism>
<evidence type="ECO:0000256" key="6">
    <source>
        <dbReference type="ARBA" id="ARBA00022840"/>
    </source>
</evidence>
<dbReference type="Gene3D" id="3.40.50.800">
    <property type="entry name" value="Anticodon-binding domain"/>
    <property type="match status" value="1"/>
</dbReference>
<keyword evidence="13" id="KW-1185">Reference proteome</keyword>
<dbReference type="InterPro" id="IPR002314">
    <property type="entry name" value="aa-tRNA-synt_IIb"/>
</dbReference>
<dbReference type="Proteomes" id="UP000324143">
    <property type="component" value="Unassembled WGS sequence"/>
</dbReference>
<dbReference type="EMBL" id="VSIX01000033">
    <property type="protein sequence ID" value="TYB31503.1"/>
    <property type="molecule type" value="Genomic_DNA"/>
</dbReference>
<evidence type="ECO:0000313" key="13">
    <source>
        <dbReference type="Proteomes" id="UP000324143"/>
    </source>
</evidence>
<keyword evidence="4 10" id="KW-0436">Ligase</keyword>
<dbReference type="InterPro" id="IPR036621">
    <property type="entry name" value="Anticodon-bd_dom_sf"/>
</dbReference>
<evidence type="ECO:0000256" key="1">
    <source>
        <dbReference type="ARBA" id="ARBA00004496"/>
    </source>
</evidence>
<dbReference type="InterPro" id="IPR050062">
    <property type="entry name" value="Pro-tRNA_synthetase"/>
</dbReference>
<dbReference type="GO" id="GO:0002161">
    <property type="term" value="F:aminoacyl-tRNA deacylase activity"/>
    <property type="evidence" value="ECO:0007669"/>
    <property type="project" value="InterPro"/>
</dbReference>
<dbReference type="InterPro" id="IPR004154">
    <property type="entry name" value="Anticodon-bd"/>
</dbReference>
<feature type="domain" description="Aminoacyl-transfer RNA synthetases class-II family profile" evidence="11">
    <location>
        <begin position="33"/>
        <end position="466"/>
    </location>
</feature>
<evidence type="ECO:0000259" key="11">
    <source>
        <dbReference type="PROSITE" id="PS50862"/>
    </source>
</evidence>
<evidence type="ECO:0000256" key="9">
    <source>
        <dbReference type="ARBA" id="ARBA00047671"/>
    </source>
</evidence>
<comment type="caution">
    <text evidence="12">The sequence shown here is derived from an EMBL/GenBank/DDBJ whole genome shotgun (WGS) entry which is preliminary data.</text>
</comment>
<name>A0A5D0MIR2_9BACT</name>
<evidence type="ECO:0000256" key="10">
    <source>
        <dbReference type="HAMAP-Rule" id="MF_01569"/>
    </source>
</evidence>
<dbReference type="SUPFAM" id="SSF55681">
    <property type="entry name" value="Class II aaRS and biotin synthetases"/>
    <property type="match status" value="1"/>
</dbReference>
<dbReference type="PANTHER" id="PTHR42753">
    <property type="entry name" value="MITOCHONDRIAL RIBOSOME PROTEIN L39/PROLYL-TRNA LIGASE FAMILY MEMBER"/>
    <property type="match status" value="1"/>
</dbReference>
<evidence type="ECO:0000256" key="8">
    <source>
        <dbReference type="ARBA" id="ARBA00023146"/>
    </source>
</evidence>
<keyword evidence="6 10" id="KW-0067">ATP-binding</keyword>
<evidence type="ECO:0000256" key="5">
    <source>
        <dbReference type="ARBA" id="ARBA00022741"/>
    </source>
</evidence>
<keyword evidence="8 10" id="KW-0030">Aminoacyl-tRNA synthetase</keyword>
<gene>
    <name evidence="10" type="primary">proS</name>
    <name evidence="12" type="ORF">FXF47_04075</name>
</gene>
<evidence type="ECO:0000256" key="3">
    <source>
        <dbReference type="ARBA" id="ARBA00022490"/>
    </source>
</evidence>
<dbReference type="InterPro" id="IPR045864">
    <property type="entry name" value="aa-tRNA-synth_II/BPL/LPL"/>
</dbReference>
<comment type="domain">
    <text evidence="10">Consists of three domains: the N-terminal catalytic domain, the editing domain and the C-terminal anticodon-binding domain.</text>
</comment>
<dbReference type="InterPro" id="IPR044140">
    <property type="entry name" value="ProRS_anticodon_short"/>
</dbReference>
<dbReference type="CDD" id="cd04334">
    <property type="entry name" value="ProRS-INS"/>
    <property type="match status" value="1"/>
</dbReference>
<reference evidence="12" key="1">
    <citation type="submission" date="2019-08" db="EMBL/GenBank/DDBJ databases">
        <title>Genomic characterization of a novel candidate phylum (ARYD3) from a high temperature, high salinity tertiary oil reservoir in north central Oklahoma, USA.</title>
        <authorList>
            <person name="Youssef N.H."/>
            <person name="Yadav A."/>
            <person name="Elshahed M.S."/>
        </authorList>
    </citation>
    <scope>NUCLEOTIDE SEQUENCE [LARGE SCALE GENOMIC DNA]</scope>
    <source>
        <strain evidence="12">ARYD3</strain>
    </source>
</reference>
<evidence type="ECO:0000256" key="4">
    <source>
        <dbReference type="ARBA" id="ARBA00022598"/>
    </source>
</evidence>
<comment type="subunit">
    <text evidence="2 10">Homodimer.</text>
</comment>
<dbReference type="GO" id="GO:0005524">
    <property type="term" value="F:ATP binding"/>
    <property type="evidence" value="ECO:0007669"/>
    <property type="project" value="UniProtKB-UniRule"/>
</dbReference>
<dbReference type="InterPro" id="IPR002316">
    <property type="entry name" value="Pro-tRNA-ligase_IIa"/>
</dbReference>
<dbReference type="InterPro" id="IPR004500">
    <property type="entry name" value="Pro-tRNA-synth_IIa_bac-type"/>
</dbReference>
<dbReference type="SUPFAM" id="SSF55826">
    <property type="entry name" value="YbaK/ProRS associated domain"/>
    <property type="match status" value="1"/>
</dbReference>
<dbReference type="Gene3D" id="3.30.930.10">
    <property type="entry name" value="Bira Bifunctional Protein, Domain 2"/>
    <property type="match status" value="2"/>
</dbReference>
<dbReference type="InterPro" id="IPR023717">
    <property type="entry name" value="Pro-tRNA-Synthase_IIa_type1"/>
</dbReference>
<dbReference type="GO" id="GO:0006433">
    <property type="term" value="P:prolyl-tRNA aminoacylation"/>
    <property type="evidence" value="ECO:0007669"/>
    <property type="project" value="UniProtKB-UniRule"/>
</dbReference>
<dbReference type="Pfam" id="PF00587">
    <property type="entry name" value="tRNA-synt_2b"/>
    <property type="match status" value="1"/>
</dbReference>